<organism evidence="1">
    <name type="scientific">Hexamita inflata</name>
    <dbReference type="NCBI Taxonomy" id="28002"/>
    <lineage>
        <taxon>Eukaryota</taxon>
        <taxon>Metamonada</taxon>
        <taxon>Diplomonadida</taxon>
        <taxon>Hexamitidae</taxon>
        <taxon>Hexamitinae</taxon>
        <taxon>Hexamita</taxon>
    </lineage>
</organism>
<evidence type="ECO:0000313" key="2">
    <source>
        <dbReference type="EMBL" id="CAL6011151.1"/>
    </source>
</evidence>
<comment type="caution">
    <text evidence="1">The sequence shown here is derived from an EMBL/GenBank/DDBJ whole genome shotgun (WGS) entry which is preliminary data.</text>
</comment>
<proteinExistence type="predicted"/>
<dbReference type="EMBL" id="CATOUU010000664">
    <property type="protein sequence ID" value="CAI9939340.1"/>
    <property type="molecule type" value="Genomic_DNA"/>
</dbReference>
<dbReference type="Proteomes" id="UP001642409">
    <property type="component" value="Unassembled WGS sequence"/>
</dbReference>
<keyword evidence="3" id="KW-1185">Reference proteome</keyword>
<gene>
    <name evidence="2" type="ORF">HINF_LOCUS22529</name>
    <name evidence="1" type="ORF">HINF_LOCUS26985</name>
</gene>
<reference evidence="2 3" key="2">
    <citation type="submission" date="2024-07" db="EMBL/GenBank/DDBJ databases">
        <authorList>
            <person name="Akdeniz Z."/>
        </authorList>
    </citation>
    <scope>NUCLEOTIDE SEQUENCE [LARGE SCALE GENOMIC DNA]</scope>
</reference>
<name>A0AA86U296_9EUKA</name>
<dbReference type="EMBL" id="CAXDID020000063">
    <property type="protein sequence ID" value="CAL6011151.1"/>
    <property type="molecule type" value="Genomic_DNA"/>
</dbReference>
<reference evidence="1" key="1">
    <citation type="submission" date="2023-06" db="EMBL/GenBank/DDBJ databases">
        <authorList>
            <person name="Kurt Z."/>
        </authorList>
    </citation>
    <scope>NUCLEOTIDE SEQUENCE</scope>
</reference>
<evidence type="ECO:0000313" key="1">
    <source>
        <dbReference type="EMBL" id="CAI9939340.1"/>
    </source>
</evidence>
<sequence length="568" mass="65167">MNNIIPSQPIQISEAEPRGYYMNPYQTSNNRHQTCIEPFGGSTITYQEPRSSLKGYKPQFKIPTDEFAVTQHTSIFQYEGLFTFKFPSAGKYQLIGGYWYFTKATYVTDHYEYKPEDNRECVSEGPLNAFCVIQKTVPQYSSALNIDDNVYKYQTIQQQTLSNQFQNVHNKTWFGGDKPCWEVEWLPYTFATGTKTYVSELNFAKAVNGTISVNATSVAYKCIDNQSVKLVSTNNNAFEHAYIQVKKSFEIPFSSLNSQFAIDTNIYFNALKNQPVTLIIEFVNQQFAYCFDHANKVLVTGLDGDQKNRTGIISHKLYLDTKCDPDYLSDSASNKLIENKFIAYDTFSVANKQPVTGTTAETIDRSLRSVNDIILMFEPTAAEEWEMYRQQSTLFTVQQCIDIINRKMDNTLEMVFPHKFQLYRQGGNDPVFTQAISKLEIFQYEQQKMMNSLMQQSTQPAPQFGNIMEWGRTFAMICIGLQQFNNDLPVDCILDGINNSGASKLRLTFELATYNEYSEEPVKFNSSNLINNKTKIENYDCICFLNYDSFVKIYPEVSKMTVAQEPSQ</sequence>
<protein>
    <submittedName>
        <fullName evidence="2">Hypothetical_protein</fullName>
    </submittedName>
</protein>
<accession>A0AA86U296</accession>
<dbReference type="AlphaFoldDB" id="A0AA86U296"/>
<evidence type="ECO:0000313" key="3">
    <source>
        <dbReference type="Proteomes" id="UP001642409"/>
    </source>
</evidence>